<feature type="domain" description="CN hydrolase" evidence="6">
    <location>
        <begin position="9"/>
        <end position="282"/>
    </location>
</feature>
<dbReference type="PROSITE" id="PS00921">
    <property type="entry name" value="NITRIL_CHT_2"/>
    <property type="match status" value="1"/>
</dbReference>
<dbReference type="EC" id="3.5.5.1" evidence="4"/>
<protein>
    <recommendedName>
        <fullName evidence="4">nitrilase</fullName>
        <ecNumber evidence="4">3.5.5.1</ecNumber>
    </recommendedName>
</protein>
<proteinExistence type="inferred from homology"/>
<dbReference type="PANTHER" id="PTHR46044">
    <property type="entry name" value="NITRILASE"/>
    <property type="match status" value="1"/>
</dbReference>
<sequence length="319" mass="35229">MDQEQAQSIRVAVTQCEPAWLDLQSSVQKTCDLIKEAQEHGAQLVAFPEVWIPGYPAWIWSRPADPELHVKYMKNSLVLESPEMKQIQAASAEHGISVSLGFSERSGNSLFIAQVTIDCQGKIVLHRRKMKATHMERTIFADACATSLKSVVQLPFARVGALSCWEHSLPLLKYNTHLQNEQIHVGAWPPLFSGSDKGQLWSMSREGCRTLSQAYAIEAGSFVLHTTAVLSRKGIDLMRTESGIVMHTPGGGSSAIIGPDGRILSADLPEEEEGIIYADIDLDEVLKVKGFLDTCGHYSRPDLLWLGANTDPRPLKRDV</sequence>
<evidence type="ECO:0000259" key="6">
    <source>
        <dbReference type="PROSITE" id="PS50263"/>
    </source>
</evidence>
<evidence type="ECO:0000256" key="2">
    <source>
        <dbReference type="ARBA" id="ARBA00022801"/>
    </source>
</evidence>
<dbReference type="OrthoDB" id="10250282at2759"/>
<feature type="active site" description="Proton acceptor" evidence="5">
    <location>
        <position position="49"/>
    </location>
</feature>
<dbReference type="EMBL" id="KN847493">
    <property type="protein sequence ID" value="KIW18724.1"/>
    <property type="molecule type" value="Genomic_DNA"/>
</dbReference>
<dbReference type="Proteomes" id="UP000053328">
    <property type="component" value="Unassembled WGS sequence"/>
</dbReference>
<evidence type="ECO:0000313" key="8">
    <source>
        <dbReference type="Proteomes" id="UP000053328"/>
    </source>
</evidence>
<dbReference type="InterPro" id="IPR000132">
    <property type="entry name" value="Nitrilase/CN_hydratase_CS"/>
</dbReference>
<dbReference type="PANTHER" id="PTHR46044:SF14">
    <property type="entry name" value="ARYLACETONITRILASE"/>
    <property type="match status" value="1"/>
</dbReference>
<keyword evidence="8" id="KW-1185">Reference proteome</keyword>
<comment type="catalytic activity">
    <reaction evidence="3">
        <text>a nitrile + 2 H2O = a carboxylate + NH4(+)</text>
        <dbReference type="Rhea" id="RHEA:21724"/>
        <dbReference type="ChEBI" id="CHEBI:15377"/>
        <dbReference type="ChEBI" id="CHEBI:18379"/>
        <dbReference type="ChEBI" id="CHEBI:28938"/>
        <dbReference type="ChEBI" id="CHEBI:29067"/>
        <dbReference type="EC" id="3.5.5.1"/>
    </reaction>
</comment>
<dbReference type="HOGENOM" id="CLU_030130_6_0_1"/>
<dbReference type="InterPro" id="IPR036526">
    <property type="entry name" value="C-N_Hydrolase_sf"/>
</dbReference>
<dbReference type="GO" id="GO:0016836">
    <property type="term" value="F:hydro-lyase activity"/>
    <property type="evidence" value="ECO:0007669"/>
    <property type="project" value="UniProtKB-ARBA"/>
</dbReference>
<dbReference type="InterPro" id="IPR044149">
    <property type="entry name" value="Nitrilases_CHs"/>
</dbReference>
<evidence type="ECO:0000313" key="7">
    <source>
        <dbReference type="EMBL" id="KIW18724.1"/>
    </source>
</evidence>
<gene>
    <name evidence="7" type="ORF">PV08_03013</name>
</gene>
<dbReference type="SUPFAM" id="SSF56317">
    <property type="entry name" value="Carbon-nitrogen hydrolase"/>
    <property type="match status" value="1"/>
</dbReference>
<dbReference type="PROSITE" id="PS00920">
    <property type="entry name" value="NITRIL_CHT_1"/>
    <property type="match status" value="1"/>
</dbReference>
<accession>A0A0D2C550</accession>
<dbReference type="RefSeq" id="XP_016238940.1">
    <property type="nucleotide sequence ID" value="XM_016377370.1"/>
</dbReference>
<organism evidence="7 8">
    <name type="scientific">Exophiala spinifera</name>
    <dbReference type="NCBI Taxonomy" id="91928"/>
    <lineage>
        <taxon>Eukaryota</taxon>
        <taxon>Fungi</taxon>
        <taxon>Dikarya</taxon>
        <taxon>Ascomycota</taxon>
        <taxon>Pezizomycotina</taxon>
        <taxon>Eurotiomycetes</taxon>
        <taxon>Chaetothyriomycetidae</taxon>
        <taxon>Chaetothyriales</taxon>
        <taxon>Herpotrichiellaceae</taxon>
        <taxon>Exophiala</taxon>
    </lineage>
</organism>
<dbReference type="FunFam" id="3.60.110.10:FF:000011">
    <property type="entry name" value="Cyanide hydratase"/>
    <property type="match status" value="1"/>
</dbReference>
<dbReference type="AlphaFoldDB" id="A0A0D2C550"/>
<comment type="similarity">
    <text evidence="1">Belongs to the carbon-nitrogen hydrolase superfamily. Nitrilase family.</text>
</comment>
<name>A0A0D2C550_9EURO</name>
<dbReference type="STRING" id="91928.A0A0D2C550"/>
<dbReference type="Pfam" id="PF00795">
    <property type="entry name" value="CN_hydrolase"/>
    <property type="match status" value="1"/>
</dbReference>
<dbReference type="GeneID" id="27330096"/>
<dbReference type="Gene3D" id="3.60.110.10">
    <property type="entry name" value="Carbon-nitrogen hydrolase"/>
    <property type="match status" value="1"/>
</dbReference>
<evidence type="ECO:0000256" key="4">
    <source>
        <dbReference type="ARBA" id="ARBA00039045"/>
    </source>
</evidence>
<evidence type="ECO:0000256" key="1">
    <source>
        <dbReference type="ARBA" id="ARBA00008129"/>
    </source>
</evidence>
<dbReference type="VEuPathDB" id="FungiDB:PV08_03013"/>
<dbReference type="GO" id="GO:0000257">
    <property type="term" value="F:nitrilase activity"/>
    <property type="evidence" value="ECO:0007669"/>
    <property type="project" value="UniProtKB-EC"/>
</dbReference>
<reference evidence="7 8" key="1">
    <citation type="submission" date="2015-01" db="EMBL/GenBank/DDBJ databases">
        <title>The Genome Sequence of Exophiala spinifera CBS89968.</title>
        <authorList>
            <consortium name="The Broad Institute Genomics Platform"/>
            <person name="Cuomo C."/>
            <person name="de Hoog S."/>
            <person name="Gorbushina A."/>
            <person name="Stielow B."/>
            <person name="Teixiera M."/>
            <person name="Abouelleil A."/>
            <person name="Chapman S.B."/>
            <person name="Priest M."/>
            <person name="Young S.K."/>
            <person name="Wortman J."/>
            <person name="Nusbaum C."/>
            <person name="Birren B."/>
        </authorList>
    </citation>
    <scope>NUCLEOTIDE SEQUENCE [LARGE SCALE GENOMIC DNA]</scope>
    <source>
        <strain evidence="7 8">CBS 89968</strain>
    </source>
</reference>
<evidence type="ECO:0000256" key="3">
    <source>
        <dbReference type="ARBA" id="ARBA00036406"/>
    </source>
</evidence>
<dbReference type="PROSITE" id="PS50263">
    <property type="entry name" value="CN_HYDROLASE"/>
    <property type="match status" value="1"/>
</dbReference>
<dbReference type="InterPro" id="IPR003010">
    <property type="entry name" value="C-N_Hydrolase"/>
</dbReference>
<dbReference type="CDD" id="cd07564">
    <property type="entry name" value="nitrilases_CHs"/>
    <property type="match status" value="1"/>
</dbReference>
<keyword evidence="2" id="KW-0378">Hydrolase</keyword>
<evidence type="ECO:0000256" key="5">
    <source>
        <dbReference type="PROSITE-ProRule" id="PRU10139"/>
    </source>
</evidence>